<dbReference type="PANTHER" id="PTHR47934:SF6">
    <property type="entry name" value="MITOCHONDRIAL GROUP I INTRON SPLICING FACTOR CCM1-RELATED"/>
    <property type="match status" value="1"/>
</dbReference>
<proteinExistence type="predicted"/>
<keyword evidence="2" id="KW-1185">Reference proteome</keyword>
<protein>
    <recommendedName>
        <fullName evidence="3">Mitochondrial group I intron splicing factor CCM1</fullName>
    </recommendedName>
</protein>
<evidence type="ECO:0000313" key="1">
    <source>
        <dbReference type="EMBL" id="KAJ3203834.1"/>
    </source>
</evidence>
<dbReference type="InterPro" id="IPR011990">
    <property type="entry name" value="TPR-like_helical_dom_sf"/>
</dbReference>
<reference evidence="1" key="1">
    <citation type="submission" date="2020-05" db="EMBL/GenBank/DDBJ databases">
        <title>Phylogenomic resolution of chytrid fungi.</title>
        <authorList>
            <person name="Stajich J.E."/>
            <person name="Amses K."/>
            <person name="Simmons R."/>
            <person name="Seto K."/>
            <person name="Myers J."/>
            <person name="Bonds A."/>
            <person name="Quandt C.A."/>
            <person name="Barry K."/>
            <person name="Liu P."/>
            <person name="Grigoriev I."/>
            <person name="Longcore J.E."/>
            <person name="James T.Y."/>
        </authorList>
    </citation>
    <scope>NUCLEOTIDE SEQUENCE</scope>
    <source>
        <strain evidence="1">JEL0476</strain>
    </source>
</reference>
<dbReference type="GO" id="GO:0003729">
    <property type="term" value="F:mRNA binding"/>
    <property type="evidence" value="ECO:0007669"/>
    <property type="project" value="TreeGrafter"/>
</dbReference>
<dbReference type="Gene3D" id="1.25.40.10">
    <property type="entry name" value="Tetratricopeptide repeat domain"/>
    <property type="match status" value="1"/>
</dbReference>
<dbReference type="GO" id="GO:0006396">
    <property type="term" value="P:RNA processing"/>
    <property type="evidence" value="ECO:0007669"/>
    <property type="project" value="TreeGrafter"/>
</dbReference>
<gene>
    <name evidence="1" type="ORF">HK099_001353</name>
</gene>
<dbReference type="InterPro" id="IPR051114">
    <property type="entry name" value="Mito_RNA_Proc_CCM1"/>
</dbReference>
<evidence type="ECO:0008006" key="3">
    <source>
        <dbReference type="Google" id="ProtNLM"/>
    </source>
</evidence>
<evidence type="ECO:0000313" key="2">
    <source>
        <dbReference type="Proteomes" id="UP001211065"/>
    </source>
</evidence>
<dbReference type="Proteomes" id="UP001211065">
    <property type="component" value="Unassembled WGS sequence"/>
</dbReference>
<dbReference type="AlphaFoldDB" id="A0AAD5XV27"/>
<name>A0AAD5XV27_9FUNG</name>
<dbReference type="GO" id="GO:0005739">
    <property type="term" value="C:mitochondrion"/>
    <property type="evidence" value="ECO:0007669"/>
    <property type="project" value="TreeGrafter"/>
</dbReference>
<dbReference type="EMBL" id="JADGJW010001373">
    <property type="protein sequence ID" value="KAJ3203834.1"/>
    <property type="molecule type" value="Genomic_DNA"/>
</dbReference>
<dbReference type="PANTHER" id="PTHR47934">
    <property type="entry name" value="PENTATRICOPEPTIDE REPEAT-CONTAINING PROTEIN PET309, MITOCHONDRIAL"/>
    <property type="match status" value="1"/>
</dbReference>
<organism evidence="1 2">
    <name type="scientific">Clydaea vesicula</name>
    <dbReference type="NCBI Taxonomy" id="447962"/>
    <lineage>
        <taxon>Eukaryota</taxon>
        <taxon>Fungi</taxon>
        <taxon>Fungi incertae sedis</taxon>
        <taxon>Chytridiomycota</taxon>
        <taxon>Chytridiomycota incertae sedis</taxon>
        <taxon>Chytridiomycetes</taxon>
        <taxon>Lobulomycetales</taxon>
        <taxon>Lobulomycetaceae</taxon>
        <taxon>Clydaea</taxon>
    </lineage>
</organism>
<sequence length="543" mass="62313">MINYLSTFGKSIKKTHTQQIIPKNFIELNHDVNNRKKKAVADSKIVLQNLLKLNLPAENAYEQCLKEKKLEKPDMINFFKSSKILSPNKMLNDFKKLNYTVDSTFHSAFFQACLNQNEIALATRHAVEHKNTLSDSNKSELVEVLAKSGHSKATSAIINNKMKKVTIDDINNLLEVEINFDNADSAVKYVNETFSSKYNLTPNLRSFQIILKHFSEKGDQVSIINIFKLIESKYGSPVDLFSWSEILKCFCKRRNFLAVDTYLRKFEKSHNKLSLSPETFESFIELYGKNSFIKGLNSFYELEKIGGKNLQPVRYTPGMVGKLLNVYLTWDDMLGAWKLYRQLCFEDKVDTPLEARFNLAKSHLGKHSDYLRDMIKFSSSNLSIEDSDVLVAGLMESLIWHNDGKGALELFDQYLKFKPAHQIGSKSILSSIKAFGLIGDKESSLKNFEKSLEICNQEDLSLRNIMFSLSKTKNFEKLSSTFNDYKKKGYKYDNDILSMVQEANTEKEFCQEWVTEGYSPRVSDKILDNALIKNNLTLLVNEL</sequence>
<dbReference type="GO" id="GO:0007005">
    <property type="term" value="P:mitochondrion organization"/>
    <property type="evidence" value="ECO:0007669"/>
    <property type="project" value="TreeGrafter"/>
</dbReference>
<comment type="caution">
    <text evidence="1">The sequence shown here is derived from an EMBL/GenBank/DDBJ whole genome shotgun (WGS) entry which is preliminary data.</text>
</comment>
<accession>A0AAD5XV27</accession>